<dbReference type="CDD" id="cd00637">
    <property type="entry name" value="7tm_classA_rhodopsin-like"/>
    <property type="match status" value="1"/>
</dbReference>
<dbReference type="Gene3D" id="1.20.1070.10">
    <property type="entry name" value="Rhodopsin 7-helix transmembrane proteins"/>
    <property type="match status" value="2"/>
</dbReference>
<dbReference type="Proteomes" id="UP001159427">
    <property type="component" value="Unassembled WGS sequence"/>
</dbReference>
<evidence type="ECO:0000313" key="9">
    <source>
        <dbReference type="Proteomes" id="UP001159427"/>
    </source>
</evidence>
<dbReference type="PRINTS" id="PR00237">
    <property type="entry name" value="GPCRRHODOPSN"/>
</dbReference>
<proteinExistence type="predicted"/>
<feature type="transmembrane region" description="Helical" evidence="6">
    <location>
        <begin position="346"/>
        <end position="369"/>
    </location>
</feature>
<name>A0ABN8PFT0_9CNID</name>
<feature type="transmembrane region" description="Helical" evidence="6">
    <location>
        <begin position="150"/>
        <end position="168"/>
    </location>
</feature>
<feature type="domain" description="G-protein coupled receptors family 1 profile" evidence="7">
    <location>
        <begin position="44"/>
        <end position="367"/>
    </location>
</feature>
<organism evidence="8 9">
    <name type="scientific">Porites evermanni</name>
    <dbReference type="NCBI Taxonomy" id="104178"/>
    <lineage>
        <taxon>Eukaryota</taxon>
        <taxon>Metazoa</taxon>
        <taxon>Cnidaria</taxon>
        <taxon>Anthozoa</taxon>
        <taxon>Hexacorallia</taxon>
        <taxon>Scleractinia</taxon>
        <taxon>Fungiina</taxon>
        <taxon>Poritidae</taxon>
        <taxon>Porites</taxon>
    </lineage>
</organism>
<dbReference type="PROSITE" id="PS50262">
    <property type="entry name" value="G_PROTEIN_RECEP_F1_2"/>
    <property type="match status" value="1"/>
</dbReference>
<keyword evidence="5 6" id="KW-0472">Membrane</keyword>
<keyword evidence="4 6" id="KW-1133">Transmembrane helix</keyword>
<evidence type="ECO:0000313" key="8">
    <source>
        <dbReference type="EMBL" id="CAH3142676.1"/>
    </source>
</evidence>
<dbReference type="PANTHER" id="PTHR22750">
    <property type="entry name" value="G-PROTEIN COUPLED RECEPTOR"/>
    <property type="match status" value="1"/>
</dbReference>
<accession>A0ABN8PFT0</accession>
<keyword evidence="2" id="KW-1003">Cell membrane</keyword>
<dbReference type="Pfam" id="PF00001">
    <property type="entry name" value="7tm_1"/>
    <property type="match status" value="1"/>
</dbReference>
<feature type="transmembrane region" description="Helical" evidence="6">
    <location>
        <begin position="180"/>
        <end position="202"/>
    </location>
</feature>
<keyword evidence="3 6" id="KW-0812">Transmembrane</keyword>
<dbReference type="InterPro" id="IPR017452">
    <property type="entry name" value="GPCR_Rhodpsn_7TM"/>
</dbReference>
<comment type="subcellular location">
    <subcellularLocation>
        <location evidence="1">Cell membrane</location>
        <topology evidence="1">Multi-pass membrane protein</topology>
    </subcellularLocation>
</comment>
<sequence>MNNESKEGFQAVLDGACTKSPPRNVYLYILATLNFFLAITASVGNFLIFAALRKVSSIRPHSKLLFRCLTTTDLLADVSSQPLFAVVLISVARRAFQVCYTIMSFNDVIGKSLAAVSLWTLTAISVDRLLALKLGLKCKRVVTLRRTQGLLIFFWIFSVSVSCLYRFLNLKQQSIISRVYSAQIYLSLGISAFSYGNIYFCLRHRLQSQLQDDVHEGQQTPNERRSPLKIEKYRKTVSTALWVQLTLVACYPPYAIVAAIEYPSAPTHNISRRIGMNPFLYTWKIRDVRRAVKLILRQWSCKTSALCYSKIYLSLRHHTQDLVQRRQVNGEGGFTSVARYKKTVSAALWVQLTLVACYLPFITITLVFFNSSLNPVLYCWKIREVRKAAI</sequence>
<evidence type="ECO:0000256" key="1">
    <source>
        <dbReference type="ARBA" id="ARBA00004651"/>
    </source>
</evidence>
<dbReference type="InterPro" id="IPR000276">
    <property type="entry name" value="GPCR_Rhodpsn"/>
</dbReference>
<reference evidence="8 9" key="1">
    <citation type="submission" date="2022-05" db="EMBL/GenBank/DDBJ databases">
        <authorList>
            <consortium name="Genoscope - CEA"/>
            <person name="William W."/>
        </authorList>
    </citation>
    <scope>NUCLEOTIDE SEQUENCE [LARGE SCALE GENOMIC DNA]</scope>
</reference>
<evidence type="ECO:0000256" key="6">
    <source>
        <dbReference type="SAM" id="Phobius"/>
    </source>
</evidence>
<dbReference type="SUPFAM" id="SSF81321">
    <property type="entry name" value="Family A G protein-coupled receptor-like"/>
    <property type="match status" value="2"/>
</dbReference>
<evidence type="ECO:0000256" key="3">
    <source>
        <dbReference type="ARBA" id="ARBA00022692"/>
    </source>
</evidence>
<evidence type="ECO:0000256" key="5">
    <source>
        <dbReference type="ARBA" id="ARBA00023136"/>
    </source>
</evidence>
<protein>
    <recommendedName>
        <fullName evidence="7">G-protein coupled receptors family 1 profile domain-containing protein</fullName>
    </recommendedName>
</protein>
<dbReference type="EMBL" id="CALNXI010000841">
    <property type="protein sequence ID" value="CAH3142676.1"/>
    <property type="molecule type" value="Genomic_DNA"/>
</dbReference>
<comment type="caution">
    <text evidence="8">The sequence shown here is derived from an EMBL/GenBank/DDBJ whole genome shotgun (WGS) entry which is preliminary data.</text>
</comment>
<feature type="non-terminal residue" evidence="8">
    <location>
        <position position="390"/>
    </location>
</feature>
<feature type="transmembrane region" description="Helical" evidence="6">
    <location>
        <begin position="25"/>
        <end position="52"/>
    </location>
</feature>
<gene>
    <name evidence="8" type="ORF">PEVE_00042593</name>
</gene>
<keyword evidence="9" id="KW-1185">Reference proteome</keyword>
<evidence type="ECO:0000256" key="4">
    <source>
        <dbReference type="ARBA" id="ARBA00022989"/>
    </source>
</evidence>
<evidence type="ECO:0000259" key="7">
    <source>
        <dbReference type="PROSITE" id="PS50262"/>
    </source>
</evidence>
<evidence type="ECO:0000256" key="2">
    <source>
        <dbReference type="ARBA" id="ARBA00022475"/>
    </source>
</evidence>